<protein>
    <recommendedName>
        <fullName evidence="13">JmjC domain-containing protein</fullName>
    </recommendedName>
</protein>
<sequence>MSYKDREAAGDRAVAAASGASAHAAVSCRMAATTIAAIATAVDALDTVDADEPRARATPPPVLATQGTDDAWADWRGCVCGGGAYGEMVACDGGCDNWFHFACVGLASAPRGEYICDACGAGFGFRRAYDDEDDSDARAIACLQENPKKPGTACNLRYEAYKSATTVAEFLEKGGTPADLTHDVGKGFVWYLDADNSQEDGLGEGALRSEAQEKEAGAASGPPRTAGNMMLRRKGTAAAPKHAPEKVTQHATRGATKRAASEKPKPRKRAKAEAAFGNEQAPLLGLDVYHRDEADLRDKALGSPICIVRGLLSPTTDDEDPFALPLLRRDHGATKVKMVLQRPMSKPGWKLPPQTSALRTLGPYIDAMRRDLEENTSPDTSKPLEFAANVDTSSEDMAPQLDALKTLLPAWLLWQSDEDALRFVRQGVPGMTAPQLYLKRKGVWTGGHEENLRFSSVNCCHGPGSSRWFAVDPQHASKVRSLVKEKCQVDIYVDEGNWWPDPSWLRSYGIPVREGLQQAGDVIVLRGGTLHWVVCDDLPSVHSSWNFGVQCAETFEAALERAALNDVIRYPNIIAVRSLLLDLAAHLVSQEDTDAKLLAVCSQSAAVVARAARRDEAAIKQARLGVEGEPDGALVIRCDACGADLPVFYSRCDSCFGCQNGTPFMCVSCGLRHRRRHRDISAVAKQSISEVEALATKCASLCGAPPPDFTAPEVGKKRGAMKACPQCAKLIPNRCETCPACGGCAVRKRSSKKKKDGVPPAWTDAAAELAVAATRDPQKVVFGPQRGPRDVSAAPGLSPAAFESQTPSRAPSAGSWADLGAPPPGRESSGSWGDLGVLAEPAALSTVVPAAALPVEAALPPAYLDLAGVPAIVSPPNMRRVASEPYEPLLLDADVLRTAGPIHPLVIDDVLPVALVQTTP</sequence>
<dbReference type="GO" id="GO:0000978">
    <property type="term" value="F:RNA polymerase II cis-regulatory region sequence-specific DNA binding"/>
    <property type="evidence" value="ECO:0007669"/>
    <property type="project" value="TreeGrafter"/>
</dbReference>
<evidence type="ECO:0000256" key="2">
    <source>
        <dbReference type="ARBA" id="ARBA00022723"/>
    </source>
</evidence>
<evidence type="ECO:0000256" key="6">
    <source>
        <dbReference type="PROSITE-ProRule" id="PRU00146"/>
    </source>
</evidence>
<evidence type="ECO:0000256" key="7">
    <source>
        <dbReference type="SAM" id="MobiDB-lite"/>
    </source>
</evidence>
<feature type="domain" description="JmjC" evidence="9">
    <location>
        <begin position="405"/>
        <end position="564"/>
    </location>
</feature>
<dbReference type="SUPFAM" id="SSF51197">
    <property type="entry name" value="Clavaminate synthase-like"/>
    <property type="match status" value="1"/>
</dbReference>
<feature type="region of interest" description="Disordered" evidence="7">
    <location>
        <begin position="779"/>
        <end position="833"/>
    </location>
</feature>
<reference evidence="10" key="1">
    <citation type="submission" date="2021-01" db="EMBL/GenBank/DDBJ databases">
        <authorList>
            <person name="Corre E."/>
            <person name="Pelletier E."/>
            <person name="Niang G."/>
            <person name="Scheremetjew M."/>
            <person name="Finn R."/>
            <person name="Kale V."/>
            <person name="Holt S."/>
            <person name="Cochrane G."/>
            <person name="Meng A."/>
            <person name="Brown T."/>
            <person name="Cohen L."/>
        </authorList>
    </citation>
    <scope>NUCLEOTIDE SEQUENCE</scope>
    <source>
        <strain evidence="10">CCMP1756</strain>
    </source>
</reference>
<dbReference type="SMART" id="SM00249">
    <property type="entry name" value="PHD"/>
    <property type="match status" value="1"/>
</dbReference>
<dbReference type="InterPro" id="IPR051630">
    <property type="entry name" value="Corepressor-Demethylase"/>
</dbReference>
<evidence type="ECO:0000313" key="12">
    <source>
        <dbReference type="Proteomes" id="UP000789595"/>
    </source>
</evidence>
<evidence type="ECO:0000256" key="1">
    <source>
        <dbReference type="ARBA" id="ARBA00004123"/>
    </source>
</evidence>
<dbReference type="GO" id="GO:0010468">
    <property type="term" value="P:regulation of gene expression"/>
    <property type="evidence" value="ECO:0007669"/>
    <property type="project" value="TreeGrafter"/>
</dbReference>
<dbReference type="Pfam" id="PF02373">
    <property type="entry name" value="JmjC"/>
    <property type="match status" value="1"/>
</dbReference>
<dbReference type="SMART" id="SM00558">
    <property type="entry name" value="JmjC"/>
    <property type="match status" value="1"/>
</dbReference>
<evidence type="ECO:0000259" key="9">
    <source>
        <dbReference type="PROSITE" id="PS51184"/>
    </source>
</evidence>
<evidence type="ECO:0000256" key="4">
    <source>
        <dbReference type="ARBA" id="ARBA00022833"/>
    </source>
</evidence>
<dbReference type="PROSITE" id="PS51184">
    <property type="entry name" value="JMJC"/>
    <property type="match status" value="1"/>
</dbReference>
<evidence type="ECO:0000313" key="10">
    <source>
        <dbReference type="EMBL" id="CAE0699962.1"/>
    </source>
</evidence>
<dbReference type="GO" id="GO:0005634">
    <property type="term" value="C:nucleus"/>
    <property type="evidence" value="ECO:0007669"/>
    <property type="project" value="UniProtKB-SubCell"/>
</dbReference>
<dbReference type="EMBL" id="HBIW01017873">
    <property type="protein sequence ID" value="CAE0699962.1"/>
    <property type="molecule type" value="Transcribed_RNA"/>
</dbReference>
<accession>A0A7S4A0I0</accession>
<evidence type="ECO:0000256" key="3">
    <source>
        <dbReference type="ARBA" id="ARBA00022771"/>
    </source>
</evidence>
<dbReference type="PANTHER" id="PTHR14017:SF1">
    <property type="entry name" value="LD02225P"/>
    <property type="match status" value="1"/>
</dbReference>
<dbReference type="GO" id="GO:0008270">
    <property type="term" value="F:zinc ion binding"/>
    <property type="evidence" value="ECO:0007669"/>
    <property type="project" value="UniProtKB-KW"/>
</dbReference>
<keyword evidence="3 6" id="KW-0863">Zinc-finger</keyword>
<name>A0A7S4A0I0_9STRA</name>
<dbReference type="InterPro" id="IPR001965">
    <property type="entry name" value="Znf_PHD"/>
</dbReference>
<dbReference type="Pfam" id="PF00628">
    <property type="entry name" value="PHD"/>
    <property type="match status" value="1"/>
</dbReference>
<reference evidence="11" key="2">
    <citation type="submission" date="2021-11" db="EMBL/GenBank/DDBJ databases">
        <authorList>
            <consortium name="Genoscope - CEA"/>
            <person name="William W."/>
        </authorList>
    </citation>
    <scope>NUCLEOTIDE SEQUENCE</scope>
</reference>
<feature type="region of interest" description="Disordered" evidence="7">
    <location>
        <begin position="234"/>
        <end position="273"/>
    </location>
</feature>
<dbReference type="SUPFAM" id="SSF57903">
    <property type="entry name" value="FYVE/PHD zinc finger"/>
    <property type="match status" value="1"/>
</dbReference>
<comment type="subcellular location">
    <subcellularLocation>
        <location evidence="1">Nucleus</location>
    </subcellularLocation>
</comment>
<proteinExistence type="predicted"/>
<keyword evidence="4" id="KW-0862">Zinc</keyword>
<gene>
    <name evidence="10" type="ORF">PCAL00307_LOCUS15398</name>
    <name evidence="11" type="ORF">PECAL_5P19040</name>
</gene>
<dbReference type="AlphaFoldDB" id="A0A7S4A0I0"/>
<dbReference type="Gene3D" id="3.30.40.10">
    <property type="entry name" value="Zinc/RING finger domain, C3HC4 (zinc finger)"/>
    <property type="match status" value="1"/>
</dbReference>
<dbReference type="Proteomes" id="UP000789595">
    <property type="component" value="Unassembled WGS sequence"/>
</dbReference>
<dbReference type="Gene3D" id="2.60.120.650">
    <property type="entry name" value="Cupin"/>
    <property type="match status" value="1"/>
</dbReference>
<dbReference type="InterPro" id="IPR019787">
    <property type="entry name" value="Znf_PHD-finger"/>
</dbReference>
<dbReference type="InterPro" id="IPR003347">
    <property type="entry name" value="JmjC_dom"/>
</dbReference>
<dbReference type="EMBL" id="CAKKNE010000005">
    <property type="protein sequence ID" value="CAH0377341.1"/>
    <property type="molecule type" value="Genomic_DNA"/>
</dbReference>
<dbReference type="InterPro" id="IPR019786">
    <property type="entry name" value="Zinc_finger_PHD-type_CS"/>
</dbReference>
<dbReference type="OrthoDB" id="418911at2759"/>
<evidence type="ECO:0000256" key="5">
    <source>
        <dbReference type="ARBA" id="ARBA00023242"/>
    </source>
</evidence>
<dbReference type="InterPro" id="IPR011011">
    <property type="entry name" value="Znf_FYVE_PHD"/>
</dbReference>
<feature type="domain" description="PHD-type" evidence="8">
    <location>
        <begin position="75"/>
        <end position="122"/>
    </location>
</feature>
<keyword evidence="2" id="KW-0479">Metal-binding</keyword>
<keyword evidence="5" id="KW-0539">Nucleus</keyword>
<dbReference type="PROSITE" id="PS01359">
    <property type="entry name" value="ZF_PHD_1"/>
    <property type="match status" value="1"/>
</dbReference>
<evidence type="ECO:0000259" key="8">
    <source>
        <dbReference type="PROSITE" id="PS50016"/>
    </source>
</evidence>
<dbReference type="InterPro" id="IPR013083">
    <property type="entry name" value="Znf_RING/FYVE/PHD"/>
</dbReference>
<dbReference type="PROSITE" id="PS51257">
    <property type="entry name" value="PROKAR_LIPOPROTEIN"/>
    <property type="match status" value="1"/>
</dbReference>
<dbReference type="PROSITE" id="PS50016">
    <property type="entry name" value="ZF_PHD_2"/>
    <property type="match status" value="1"/>
</dbReference>
<keyword evidence="12" id="KW-1185">Reference proteome</keyword>
<dbReference type="PANTHER" id="PTHR14017">
    <property type="entry name" value="LYSINE-SPECIFIC DEMETHYLASE"/>
    <property type="match status" value="1"/>
</dbReference>
<organism evidence="10">
    <name type="scientific">Pelagomonas calceolata</name>
    <dbReference type="NCBI Taxonomy" id="35677"/>
    <lineage>
        <taxon>Eukaryota</taxon>
        <taxon>Sar</taxon>
        <taxon>Stramenopiles</taxon>
        <taxon>Ochrophyta</taxon>
        <taxon>Pelagophyceae</taxon>
        <taxon>Pelagomonadales</taxon>
        <taxon>Pelagomonadaceae</taxon>
        <taxon>Pelagomonas</taxon>
    </lineage>
</organism>
<evidence type="ECO:0000313" key="11">
    <source>
        <dbReference type="EMBL" id="CAH0377341.1"/>
    </source>
</evidence>
<evidence type="ECO:0008006" key="13">
    <source>
        <dbReference type="Google" id="ProtNLM"/>
    </source>
</evidence>
<dbReference type="GO" id="GO:0031490">
    <property type="term" value="F:chromatin DNA binding"/>
    <property type="evidence" value="ECO:0007669"/>
    <property type="project" value="TreeGrafter"/>
</dbReference>